<dbReference type="Pfam" id="PF00144">
    <property type="entry name" value="Beta-lactamase"/>
    <property type="match status" value="1"/>
</dbReference>
<accession>A0A423WTM5</accession>
<dbReference type="SUPFAM" id="SSF56601">
    <property type="entry name" value="beta-lactamase/transpeptidase-like"/>
    <property type="match status" value="1"/>
</dbReference>
<gene>
    <name evidence="4" type="ORF">VPNG_06696</name>
</gene>
<evidence type="ECO:0000256" key="1">
    <source>
        <dbReference type="ARBA" id="ARBA00009009"/>
    </source>
</evidence>
<evidence type="ECO:0000259" key="3">
    <source>
        <dbReference type="Pfam" id="PF00144"/>
    </source>
</evidence>
<dbReference type="InParanoid" id="A0A423WTM5"/>
<dbReference type="GO" id="GO:0016787">
    <property type="term" value="F:hydrolase activity"/>
    <property type="evidence" value="ECO:0007669"/>
    <property type="project" value="UniProtKB-KW"/>
</dbReference>
<sequence>MAAELERHLQELVDTKQIPNASLYACDATGTFSYHSIFGHAGPNAESPPFTTDVHIWAASATKLLVSIALARLVQEGRLASLDDTVDATLPELAALEILTSNSTAGPPWEYKRPANTITYRQLLSHTSGLTYYFHHPHLIAWRKHHPVEQEDVPHRFNVPLIYEPGHGWGYSSSLDWAGLAVERITGKNLSAHLEELFEPVGVAKGDITFFPAELHPPHAQVATMSRRTDGGEVVVGRVEDVAPVPGPGQDFCYGGGGAFVRGDAYLKVLRSLLADDGKLLAPATAAELLRPQLDGVQRDAINNGLMYTAPVFERTAARGVKRGTMDHCLCGNVDVEGQAWGRGKGTVMWGGAPNIKWFLDREKGLCGFFGAAMLPSGDPTYVDVELEFEKAVYEMAGKASPAT</sequence>
<dbReference type="EMBL" id="LKEB01000041">
    <property type="protein sequence ID" value="ROW06703.1"/>
    <property type="molecule type" value="Genomic_DNA"/>
</dbReference>
<reference evidence="4 5" key="1">
    <citation type="submission" date="2015-09" db="EMBL/GenBank/DDBJ databases">
        <title>Host preference determinants of Valsa canker pathogens revealed by comparative genomics.</title>
        <authorList>
            <person name="Yin Z."/>
            <person name="Huang L."/>
        </authorList>
    </citation>
    <scope>NUCLEOTIDE SEQUENCE [LARGE SCALE GENOMIC DNA]</scope>
    <source>
        <strain evidence="4 5">SXYLt</strain>
    </source>
</reference>
<name>A0A423WTM5_9PEZI</name>
<dbReference type="PANTHER" id="PTHR43283:SF17">
    <property type="entry name" value="(LOVD), PUTATIVE (AFU_ORTHOLOGUE AFUA_5G00920)-RELATED"/>
    <property type="match status" value="1"/>
</dbReference>
<organism evidence="4 5">
    <name type="scientific">Cytospora leucostoma</name>
    <dbReference type="NCBI Taxonomy" id="1230097"/>
    <lineage>
        <taxon>Eukaryota</taxon>
        <taxon>Fungi</taxon>
        <taxon>Dikarya</taxon>
        <taxon>Ascomycota</taxon>
        <taxon>Pezizomycotina</taxon>
        <taxon>Sordariomycetes</taxon>
        <taxon>Sordariomycetidae</taxon>
        <taxon>Diaporthales</taxon>
        <taxon>Cytosporaceae</taxon>
        <taxon>Cytospora</taxon>
    </lineage>
</organism>
<dbReference type="AlphaFoldDB" id="A0A423WTM5"/>
<evidence type="ECO:0000313" key="4">
    <source>
        <dbReference type="EMBL" id="ROW06703.1"/>
    </source>
</evidence>
<comment type="similarity">
    <text evidence="1">Belongs to the class-A beta-lactamase family.</text>
</comment>
<evidence type="ECO:0000313" key="5">
    <source>
        <dbReference type="Proteomes" id="UP000285146"/>
    </source>
</evidence>
<dbReference type="PANTHER" id="PTHR43283">
    <property type="entry name" value="BETA-LACTAMASE-RELATED"/>
    <property type="match status" value="1"/>
</dbReference>
<dbReference type="OrthoDB" id="428260at2759"/>
<dbReference type="Gene3D" id="3.40.710.10">
    <property type="entry name" value="DD-peptidase/beta-lactamase superfamily"/>
    <property type="match status" value="1"/>
</dbReference>
<evidence type="ECO:0000256" key="2">
    <source>
        <dbReference type="ARBA" id="ARBA00022801"/>
    </source>
</evidence>
<keyword evidence="2" id="KW-0378">Hydrolase</keyword>
<dbReference type="STRING" id="1230097.A0A423WTM5"/>
<dbReference type="InterPro" id="IPR012338">
    <property type="entry name" value="Beta-lactam/transpept-like"/>
</dbReference>
<feature type="domain" description="Beta-lactamase-related" evidence="3">
    <location>
        <begin position="5"/>
        <end position="367"/>
    </location>
</feature>
<protein>
    <recommendedName>
        <fullName evidence="3">Beta-lactamase-related domain-containing protein</fullName>
    </recommendedName>
</protein>
<dbReference type="InterPro" id="IPR050789">
    <property type="entry name" value="Diverse_Enzym_Activities"/>
</dbReference>
<dbReference type="Proteomes" id="UP000285146">
    <property type="component" value="Unassembled WGS sequence"/>
</dbReference>
<comment type="caution">
    <text evidence="4">The sequence shown here is derived from an EMBL/GenBank/DDBJ whole genome shotgun (WGS) entry which is preliminary data.</text>
</comment>
<dbReference type="InterPro" id="IPR001466">
    <property type="entry name" value="Beta-lactam-related"/>
</dbReference>
<proteinExistence type="inferred from homology"/>
<keyword evidence="5" id="KW-1185">Reference proteome</keyword>